<evidence type="ECO:0000313" key="14">
    <source>
        <dbReference type="Proteomes" id="UP001314796"/>
    </source>
</evidence>
<keyword evidence="6 10" id="KW-0328">Glycosyltransferase</keyword>
<dbReference type="CDD" id="cd01572">
    <property type="entry name" value="QPRTase"/>
    <property type="match status" value="1"/>
</dbReference>
<dbReference type="PIRSF" id="PIRSF006250">
    <property type="entry name" value="NadC_ModD"/>
    <property type="match status" value="1"/>
</dbReference>
<dbReference type="InterPro" id="IPR004393">
    <property type="entry name" value="NadC"/>
</dbReference>
<dbReference type="PANTHER" id="PTHR32179">
    <property type="entry name" value="NICOTINATE-NUCLEOTIDE PYROPHOSPHORYLASE [CARBOXYLATING]"/>
    <property type="match status" value="1"/>
</dbReference>
<evidence type="ECO:0000256" key="7">
    <source>
        <dbReference type="ARBA" id="ARBA00022679"/>
    </source>
</evidence>
<gene>
    <name evidence="13" type="ORF">JOC73_001190</name>
</gene>
<comment type="function">
    <text evidence="1">Involved in the catabolism of quinolinic acid (QA).</text>
</comment>
<dbReference type="SUPFAM" id="SSF54675">
    <property type="entry name" value="Nicotinate/Quinolinate PRTase N-terminal domain-like"/>
    <property type="match status" value="1"/>
</dbReference>
<sequence>MLNKLMIKRMIEEALIEDMNYGDITTDSLLDESIMGEAIITAKETGVIAGLPVAEATFKILDEKIEFIAIVSDGNNVSKGDDIAIIKGSLKNIIKAERTALNLLQRMSGIATKAHKYAEIVKDYPVRIVDTRKTTPGLRSLEKYAVKVGGCSNHRYNLSDEVMIKDNHIKAVGGISEALEKCRKAIPHTTKIEIEVETLEQLKEAIAGGADIVLLDNMDTNTMKEAVEINQRRVILEASGNITEERLKEIAAIGIDVISVGALTHTVKAMDISLNLK</sequence>
<name>A0ABS2NP89_9FIRM</name>
<comment type="similarity">
    <text evidence="3 10">Belongs to the NadC/ModD family.</text>
</comment>
<dbReference type="InterPro" id="IPR013785">
    <property type="entry name" value="Aldolase_TIM"/>
</dbReference>
<dbReference type="Gene3D" id="3.20.20.70">
    <property type="entry name" value="Aldolase class I"/>
    <property type="match status" value="1"/>
</dbReference>
<keyword evidence="7 10" id="KW-0808">Transferase</keyword>
<proteinExistence type="inferred from homology"/>
<dbReference type="InterPro" id="IPR036068">
    <property type="entry name" value="Nicotinate_pribotase-like_C"/>
</dbReference>
<keyword evidence="5" id="KW-0662">Pyridine nucleotide biosynthesis</keyword>
<comment type="pathway">
    <text evidence="2">Cofactor biosynthesis; NAD(+) biosynthesis; nicotinate D-ribonucleotide from quinolinate: step 1/1.</text>
</comment>
<evidence type="ECO:0000256" key="9">
    <source>
        <dbReference type="ARBA" id="ARBA00047445"/>
    </source>
</evidence>
<dbReference type="Pfam" id="PF01729">
    <property type="entry name" value="QRPTase_C"/>
    <property type="match status" value="1"/>
</dbReference>
<evidence type="ECO:0000256" key="4">
    <source>
        <dbReference type="ARBA" id="ARBA00011944"/>
    </source>
</evidence>
<feature type="domain" description="Quinolinate phosphoribosyl transferase C-terminal" evidence="11">
    <location>
        <begin position="110"/>
        <end position="274"/>
    </location>
</feature>
<evidence type="ECO:0000256" key="10">
    <source>
        <dbReference type="PIRNR" id="PIRNR006250"/>
    </source>
</evidence>
<dbReference type="NCBIfam" id="TIGR00078">
    <property type="entry name" value="nadC"/>
    <property type="match status" value="1"/>
</dbReference>
<dbReference type="InterPro" id="IPR002638">
    <property type="entry name" value="Quinolinate_PRibosylTrfase_C"/>
</dbReference>
<reference evidence="13 14" key="1">
    <citation type="submission" date="2021-01" db="EMBL/GenBank/DDBJ databases">
        <title>Genomic Encyclopedia of Type Strains, Phase IV (KMG-IV): sequencing the most valuable type-strain genomes for metagenomic binning, comparative biology and taxonomic classification.</title>
        <authorList>
            <person name="Goeker M."/>
        </authorList>
    </citation>
    <scope>NUCLEOTIDE SEQUENCE [LARGE SCALE GENOMIC DNA]</scope>
    <source>
        <strain evidence="13 14">DSM 25890</strain>
    </source>
</reference>
<dbReference type="EMBL" id="JAFBEE010000006">
    <property type="protein sequence ID" value="MBM7614676.1"/>
    <property type="molecule type" value="Genomic_DNA"/>
</dbReference>
<dbReference type="EC" id="2.4.2.19" evidence="4"/>
<dbReference type="GO" id="GO:0004514">
    <property type="term" value="F:nicotinate-nucleotide diphosphorylase (carboxylating) activity"/>
    <property type="evidence" value="ECO:0007669"/>
    <property type="project" value="UniProtKB-EC"/>
</dbReference>
<accession>A0ABS2NP89</accession>
<evidence type="ECO:0000256" key="8">
    <source>
        <dbReference type="ARBA" id="ARBA00033102"/>
    </source>
</evidence>
<evidence type="ECO:0000256" key="1">
    <source>
        <dbReference type="ARBA" id="ARBA00003237"/>
    </source>
</evidence>
<dbReference type="InterPro" id="IPR037128">
    <property type="entry name" value="Quinolinate_PRibosylTase_N_sf"/>
</dbReference>
<dbReference type="Gene3D" id="3.90.1170.20">
    <property type="entry name" value="Quinolinate phosphoribosyl transferase, N-terminal domain"/>
    <property type="match status" value="1"/>
</dbReference>
<protein>
    <recommendedName>
        <fullName evidence="4">nicotinate-nucleotide diphosphorylase (carboxylating)</fullName>
        <ecNumber evidence="4">2.4.2.19</ecNumber>
    </recommendedName>
    <alternativeName>
        <fullName evidence="8">Quinolinate phosphoribosyltransferase [decarboxylating]</fullName>
    </alternativeName>
</protein>
<comment type="catalytic activity">
    <reaction evidence="9">
        <text>nicotinate beta-D-ribonucleotide + CO2 + diphosphate = quinolinate + 5-phospho-alpha-D-ribose 1-diphosphate + 2 H(+)</text>
        <dbReference type="Rhea" id="RHEA:12733"/>
        <dbReference type="ChEBI" id="CHEBI:15378"/>
        <dbReference type="ChEBI" id="CHEBI:16526"/>
        <dbReference type="ChEBI" id="CHEBI:29959"/>
        <dbReference type="ChEBI" id="CHEBI:33019"/>
        <dbReference type="ChEBI" id="CHEBI:57502"/>
        <dbReference type="ChEBI" id="CHEBI:58017"/>
        <dbReference type="EC" id="2.4.2.19"/>
    </reaction>
</comment>
<evidence type="ECO:0000256" key="2">
    <source>
        <dbReference type="ARBA" id="ARBA00004893"/>
    </source>
</evidence>
<evidence type="ECO:0000313" key="13">
    <source>
        <dbReference type="EMBL" id="MBM7614676.1"/>
    </source>
</evidence>
<comment type="caution">
    <text evidence="13">The sequence shown here is derived from an EMBL/GenBank/DDBJ whole genome shotgun (WGS) entry which is preliminary data.</text>
</comment>
<dbReference type="Proteomes" id="UP001314796">
    <property type="component" value="Unassembled WGS sequence"/>
</dbReference>
<keyword evidence="14" id="KW-1185">Reference proteome</keyword>
<evidence type="ECO:0000256" key="5">
    <source>
        <dbReference type="ARBA" id="ARBA00022642"/>
    </source>
</evidence>
<evidence type="ECO:0000259" key="11">
    <source>
        <dbReference type="Pfam" id="PF01729"/>
    </source>
</evidence>
<dbReference type="Pfam" id="PF02749">
    <property type="entry name" value="QRPTase_N"/>
    <property type="match status" value="1"/>
</dbReference>
<evidence type="ECO:0000256" key="6">
    <source>
        <dbReference type="ARBA" id="ARBA00022676"/>
    </source>
</evidence>
<dbReference type="SUPFAM" id="SSF51690">
    <property type="entry name" value="Nicotinate/Quinolinate PRTase C-terminal domain-like"/>
    <property type="match status" value="1"/>
</dbReference>
<evidence type="ECO:0000256" key="3">
    <source>
        <dbReference type="ARBA" id="ARBA00009400"/>
    </source>
</evidence>
<dbReference type="InterPro" id="IPR022412">
    <property type="entry name" value="Quinolinate_PRibosylTrfase_N"/>
</dbReference>
<organism evidence="13 14">
    <name type="scientific">Alkaliphilus hydrothermalis</name>
    <dbReference type="NCBI Taxonomy" id="1482730"/>
    <lineage>
        <taxon>Bacteria</taxon>
        <taxon>Bacillati</taxon>
        <taxon>Bacillota</taxon>
        <taxon>Clostridia</taxon>
        <taxon>Peptostreptococcales</taxon>
        <taxon>Natronincolaceae</taxon>
        <taxon>Alkaliphilus</taxon>
    </lineage>
</organism>
<feature type="domain" description="Quinolinate phosphoribosyl transferase N-terminal" evidence="12">
    <location>
        <begin position="23"/>
        <end position="108"/>
    </location>
</feature>
<dbReference type="PANTHER" id="PTHR32179:SF3">
    <property type="entry name" value="NICOTINATE-NUCLEOTIDE PYROPHOSPHORYLASE [CARBOXYLATING]"/>
    <property type="match status" value="1"/>
</dbReference>
<dbReference type="InterPro" id="IPR027277">
    <property type="entry name" value="NadC/ModD"/>
</dbReference>
<dbReference type="RefSeq" id="WP_204401125.1">
    <property type="nucleotide sequence ID" value="NZ_JAFBEE010000006.1"/>
</dbReference>
<evidence type="ECO:0000259" key="12">
    <source>
        <dbReference type="Pfam" id="PF02749"/>
    </source>
</evidence>